<gene>
    <name evidence="2" type="ORF">NDU88_006067</name>
</gene>
<dbReference type="Proteomes" id="UP001066276">
    <property type="component" value="Chromosome 4_1"/>
</dbReference>
<sequence length="374" mass="39470">MIPAPRGVRVQPQLSPTRTGARGSPPFHLLGILRTAHPRGAIRHSPVPPTDPFAPLACSCQLDPPARDSNTTSRGLRSAQTRAAPLRHPTPTDHQSRYSLTRVYRDSPGYVFLYSLRFFRVCQGPELHLQSNSLAVCSRDAPSPQRRVAPTLSLGLAPSPILSGGPGPCPRIAPQNVSTVGPSGPNRQLRRSGGTPLASPAVLGPTALEPPQSAAPPGATTSIAGRLPYSPGPPASRSAASLHPDWAQPLSGFRAPSGTSAAAGGLVRGPPPPRSVCPHAVSDRGPTRGRGFGRVLRPPAPELANGPISPPGTLRGRHVGPHSLGHFLRLSPSARTSTGPEKVRFRTFSRRPLRSEKFRRAPSPGPWPHRGSLL</sequence>
<feature type="region of interest" description="Disordered" evidence="1">
    <location>
        <begin position="64"/>
        <end position="95"/>
    </location>
</feature>
<proteinExistence type="predicted"/>
<accession>A0AAV7TCW0</accession>
<evidence type="ECO:0000313" key="3">
    <source>
        <dbReference type="Proteomes" id="UP001066276"/>
    </source>
</evidence>
<evidence type="ECO:0000256" key="1">
    <source>
        <dbReference type="SAM" id="MobiDB-lite"/>
    </source>
</evidence>
<keyword evidence="3" id="KW-1185">Reference proteome</keyword>
<dbReference type="EMBL" id="JANPWB010000007">
    <property type="protein sequence ID" value="KAJ1174245.1"/>
    <property type="molecule type" value="Genomic_DNA"/>
</dbReference>
<name>A0AAV7TCW0_PLEWA</name>
<organism evidence="2 3">
    <name type="scientific">Pleurodeles waltl</name>
    <name type="common">Iberian ribbed newt</name>
    <dbReference type="NCBI Taxonomy" id="8319"/>
    <lineage>
        <taxon>Eukaryota</taxon>
        <taxon>Metazoa</taxon>
        <taxon>Chordata</taxon>
        <taxon>Craniata</taxon>
        <taxon>Vertebrata</taxon>
        <taxon>Euteleostomi</taxon>
        <taxon>Amphibia</taxon>
        <taxon>Batrachia</taxon>
        <taxon>Caudata</taxon>
        <taxon>Salamandroidea</taxon>
        <taxon>Salamandridae</taxon>
        <taxon>Pleurodelinae</taxon>
        <taxon>Pleurodeles</taxon>
    </lineage>
</organism>
<feature type="compositionally biased region" description="Polar residues" evidence="1">
    <location>
        <begin position="68"/>
        <end position="81"/>
    </location>
</feature>
<feature type="region of interest" description="Disordered" evidence="1">
    <location>
        <begin position="1"/>
        <end position="26"/>
    </location>
</feature>
<feature type="region of interest" description="Disordered" evidence="1">
    <location>
        <begin position="327"/>
        <end position="374"/>
    </location>
</feature>
<protein>
    <submittedName>
        <fullName evidence="2">Uncharacterized protein</fullName>
    </submittedName>
</protein>
<reference evidence="2" key="1">
    <citation type="journal article" date="2022" name="bioRxiv">
        <title>Sequencing and chromosome-scale assembly of the giantPleurodeles waltlgenome.</title>
        <authorList>
            <person name="Brown T."/>
            <person name="Elewa A."/>
            <person name="Iarovenko S."/>
            <person name="Subramanian E."/>
            <person name="Araus A.J."/>
            <person name="Petzold A."/>
            <person name="Susuki M."/>
            <person name="Suzuki K.-i.T."/>
            <person name="Hayashi T."/>
            <person name="Toyoda A."/>
            <person name="Oliveira C."/>
            <person name="Osipova E."/>
            <person name="Leigh N.D."/>
            <person name="Simon A."/>
            <person name="Yun M.H."/>
        </authorList>
    </citation>
    <scope>NUCLEOTIDE SEQUENCE</scope>
    <source>
        <strain evidence="2">20211129_DDA</strain>
        <tissue evidence="2">Liver</tissue>
    </source>
</reference>
<feature type="region of interest" description="Disordered" evidence="1">
    <location>
        <begin position="159"/>
        <end position="315"/>
    </location>
</feature>
<dbReference type="AlphaFoldDB" id="A0AAV7TCW0"/>
<comment type="caution">
    <text evidence="2">The sequence shown here is derived from an EMBL/GenBank/DDBJ whole genome shotgun (WGS) entry which is preliminary data.</text>
</comment>
<evidence type="ECO:0000313" key="2">
    <source>
        <dbReference type="EMBL" id="KAJ1174245.1"/>
    </source>
</evidence>